<dbReference type="AlphaFoldDB" id="L0KYH8"/>
<dbReference type="NCBIfam" id="TIGR01140">
    <property type="entry name" value="L_thr_O3P_dcar"/>
    <property type="match status" value="1"/>
</dbReference>
<comment type="pathway">
    <text evidence="3">Cofactor biosynthesis; adenosylcobalamin biosynthesis.</text>
</comment>
<keyword evidence="5" id="KW-0169">Cobalamin biosynthesis</keyword>
<dbReference type="Pfam" id="PF04071">
    <property type="entry name" value="zf-like"/>
    <property type="match status" value="1"/>
</dbReference>
<comment type="cofactor">
    <cofactor evidence="1">
        <name>pyridoxal 5'-phosphate</name>
        <dbReference type="ChEBI" id="CHEBI:597326"/>
    </cofactor>
</comment>
<dbReference type="KEGG" id="mhz:Metho_1540"/>
<accession>L0KYH8</accession>
<proteinExistence type="predicted"/>
<dbReference type="PROSITE" id="PS00105">
    <property type="entry name" value="AA_TRANSFER_CLASS_1"/>
    <property type="match status" value="1"/>
</dbReference>
<feature type="domain" description="Cysteine-rich small" evidence="11">
    <location>
        <begin position="408"/>
        <end position="476"/>
    </location>
</feature>
<evidence type="ECO:0000259" key="11">
    <source>
        <dbReference type="Pfam" id="PF04071"/>
    </source>
</evidence>
<dbReference type="InterPro" id="IPR015421">
    <property type="entry name" value="PyrdxlP-dep_Trfase_major"/>
</dbReference>
<comment type="function">
    <text evidence="2">Decarboxylates L-threonine-O-3-phosphate to yield (R)-1-amino-2-propanol O-2-phosphate, the precursor for the linkage between the nucleotide loop and the corrin ring in cobalamin.</text>
</comment>
<dbReference type="EMBL" id="CP003362">
    <property type="protein sequence ID" value="AGB49740.1"/>
    <property type="molecule type" value="Genomic_DNA"/>
</dbReference>
<organism evidence="12 13">
    <name type="scientific">Methanomethylovorans hollandica (strain DSM 15978 / NBRC 107637 / DMS1)</name>
    <dbReference type="NCBI Taxonomy" id="867904"/>
    <lineage>
        <taxon>Archaea</taxon>
        <taxon>Methanobacteriati</taxon>
        <taxon>Methanobacteriota</taxon>
        <taxon>Stenosarchaea group</taxon>
        <taxon>Methanomicrobia</taxon>
        <taxon>Methanosarcinales</taxon>
        <taxon>Methanosarcinaceae</taxon>
        <taxon>Methanomethylovorans</taxon>
    </lineage>
</organism>
<dbReference type="InterPro" id="IPR015422">
    <property type="entry name" value="PyrdxlP-dep_Trfase_small"/>
</dbReference>
<dbReference type="InterPro" id="IPR004839">
    <property type="entry name" value="Aminotransferase_I/II_large"/>
</dbReference>
<dbReference type="InterPro" id="IPR007212">
    <property type="entry name" value="Zf-like"/>
</dbReference>
<evidence type="ECO:0000259" key="10">
    <source>
        <dbReference type="Pfam" id="PF00155"/>
    </source>
</evidence>
<evidence type="ECO:0000256" key="3">
    <source>
        <dbReference type="ARBA" id="ARBA00004953"/>
    </source>
</evidence>
<protein>
    <recommendedName>
        <fullName evidence="4">threonine-phosphate decarboxylase</fullName>
        <ecNumber evidence="4">4.1.1.81</ecNumber>
    </recommendedName>
    <alternativeName>
        <fullName evidence="8">L-threonine-O-3-phosphate decarboxylase</fullName>
    </alternativeName>
</protein>
<dbReference type="UniPathway" id="UPA00148"/>
<dbReference type="RefSeq" id="WP_015324905.1">
    <property type="nucleotide sequence ID" value="NC_019977.1"/>
</dbReference>
<evidence type="ECO:0000256" key="1">
    <source>
        <dbReference type="ARBA" id="ARBA00001933"/>
    </source>
</evidence>
<evidence type="ECO:0000313" key="13">
    <source>
        <dbReference type="Proteomes" id="UP000010866"/>
    </source>
</evidence>
<dbReference type="GeneID" id="14407349"/>
<dbReference type="InterPro" id="IPR005860">
    <property type="entry name" value="CobD"/>
</dbReference>
<feature type="domain" description="Aminotransferase class I/classII large" evidence="10">
    <location>
        <begin position="72"/>
        <end position="376"/>
    </location>
</feature>
<dbReference type="SUPFAM" id="SSF53383">
    <property type="entry name" value="PLP-dependent transferases"/>
    <property type="match status" value="1"/>
</dbReference>
<sequence length="501" mass="56934">MSRQTKFIPVREHLLKVQPCKHGGLVKKTSQQYGIPESQLLDASASLNPYGTPFDHPYTGLDMDNILHTALKRMGQYPDNRYLEFRDAAARFIGKGMTAENIIPGNGSSEIIRLVAETVIEKEDIVLIPSPTFSEYEQQCSIFGAEVRYIEQEMLPDVPVEILKGARLLFVCNPNNPTGRLFCREELEALIDKCRDNNVVLFVDEAFIELADPSQTIVDLVEANDHLFIQRSLTKAFAIPGIRMGFGVASVKIATLLNNARLSWNLGCVAEEVSTVLMNMEGGCYSRYLVESREMISREREFLMQKLERRGFKPLESTVNFIYVDISDLSMDSTELTERMSAHGVLIRDCSSFQDIGKHHIRIAVRTREENERIMDCIRQVIQEWGREQAILYLERNLAKAREKGPLGSNRECNYYPCHFEGQDCTFCFCPFYPCQDERTDGKWITGSSGNDVWSCLECRLVHESNVIEKMLSVLTAEGCTEEGLKKAWSKVMEPILCSSR</sequence>
<keyword evidence="13" id="KW-1185">Reference proteome</keyword>
<dbReference type="Gene3D" id="3.90.1150.10">
    <property type="entry name" value="Aspartate Aminotransferase, domain 1"/>
    <property type="match status" value="1"/>
</dbReference>
<evidence type="ECO:0000313" key="12">
    <source>
        <dbReference type="EMBL" id="AGB49740.1"/>
    </source>
</evidence>
<dbReference type="PANTHER" id="PTHR42885:SF1">
    <property type="entry name" value="THREONINE-PHOSPHATE DECARBOXYLASE"/>
    <property type="match status" value="1"/>
</dbReference>
<dbReference type="EC" id="4.1.1.81" evidence="4"/>
<evidence type="ECO:0000256" key="2">
    <source>
        <dbReference type="ARBA" id="ARBA00003444"/>
    </source>
</evidence>
<evidence type="ECO:0000256" key="4">
    <source>
        <dbReference type="ARBA" id="ARBA00012285"/>
    </source>
</evidence>
<keyword evidence="6" id="KW-0663">Pyridoxal phosphate</keyword>
<evidence type="ECO:0000256" key="6">
    <source>
        <dbReference type="ARBA" id="ARBA00022898"/>
    </source>
</evidence>
<keyword evidence="7" id="KW-0456">Lyase</keyword>
<dbReference type="Pfam" id="PF00155">
    <property type="entry name" value="Aminotran_1_2"/>
    <property type="match status" value="1"/>
</dbReference>
<evidence type="ECO:0000256" key="7">
    <source>
        <dbReference type="ARBA" id="ARBA00023239"/>
    </source>
</evidence>
<dbReference type="STRING" id="867904.Metho_1540"/>
<dbReference type="HOGENOM" id="CLU_017584_3_2_2"/>
<evidence type="ECO:0000256" key="5">
    <source>
        <dbReference type="ARBA" id="ARBA00022573"/>
    </source>
</evidence>
<dbReference type="CDD" id="cd00609">
    <property type="entry name" value="AAT_like"/>
    <property type="match status" value="1"/>
</dbReference>
<evidence type="ECO:0000256" key="8">
    <source>
        <dbReference type="ARBA" id="ARBA00029996"/>
    </source>
</evidence>
<evidence type="ECO:0000256" key="9">
    <source>
        <dbReference type="ARBA" id="ARBA00048531"/>
    </source>
</evidence>
<reference evidence="13" key="1">
    <citation type="submission" date="2012-02" db="EMBL/GenBank/DDBJ databases">
        <title>Complete sequence of chromosome of Methanomethylovorans hollandica DSM 15978.</title>
        <authorList>
            <person name="Lucas S."/>
            <person name="Copeland A."/>
            <person name="Lapidus A."/>
            <person name="Glavina del Rio T."/>
            <person name="Dalin E."/>
            <person name="Tice H."/>
            <person name="Bruce D."/>
            <person name="Goodwin L."/>
            <person name="Pitluck S."/>
            <person name="Peters L."/>
            <person name="Mikhailova N."/>
            <person name="Held B."/>
            <person name="Kyrpides N."/>
            <person name="Mavromatis K."/>
            <person name="Ivanova N."/>
            <person name="Brettin T."/>
            <person name="Detter J.C."/>
            <person name="Han C."/>
            <person name="Larimer F."/>
            <person name="Land M."/>
            <person name="Hauser L."/>
            <person name="Markowitz V."/>
            <person name="Cheng J.-F."/>
            <person name="Hugenholtz P."/>
            <person name="Woyke T."/>
            <person name="Wu D."/>
            <person name="Spring S."/>
            <person name="Schroeder M."/>
            <person name="Brambilla E."/>
            <person name="Klenk H.-P."/>
            <person name="Eisen J.A."/>
        </authorList>
    </citation>
    <scope>NUCLEOTIDE SEQUENCE [LARGE SCALE GENOMIC DNA]</scope>
    <source>
        <strain evidence="13">DSM 15978 / NBRC 107637 / DMS1</strain>
    </source>
</reference>
<dbReference type="GO" id="GO:0009236">
    <property type="term" value="P:cobalamin biosynthetic process"/>
    <property type="evidence" value="ECO:0007669"/>
    <property type="project" value="UniProtKB-UniPathway"/>
</dbReference>
<gene>
    <name evidence="12" type="ordered locus">Metho_1540</name>
</gene>
<dbReference type="Gene3D" id="3.40.640.10">
    <property type="entry name" value="Type I PLP-dependent aspartate aminotransferase-like (Major domain)"/>
    <property type="match status" value="1"/>
</dbReference>
<dbReference type="GO" id="GO:0048472">
    <property type="term" value="F:threonine-phosphate decarboxylase activity"/>
    <property type="evidence" value="ECO:0007669"/>
    <property type="project" value="UniProtKB-EC"/>
</dbReference>
<dbReference type="PANTHER" id="PTHR42885">
    <property type="entry name" value="HISTIDINOL-PHOSPHATE AMINOTRANSFERASE-RELATED"/>
    <property type="match status" value="1"/>
</dbReference>
<dbReference type="InterPro" id="IPR004838">
    <property type="entry name" value="NHTrfase_class1_PyrdxlP-BS"/>
</dbReference>
<dbReference type="GO" id="GO:0030170">
    <property type="term" value="F:pyridoxal phosphate binding"/>
    <property type="evidence" value="ECO:0007669"/>
    <property type="project" value="InterPro"/>
</dbReference>
<comment type="catalytic activity">
    <reaction evidence="9">
        <text>O-phospho-L-threonine + H(+) = (R)-1-aminopropan-2-yl phosphate + CO2</text>
        <dbReference type="Rhea" id="RHEA:11492"/>
        <dbReference type="ChEBI" id="CHEBI:15378"/>
        <dbReference type="ChEBI" id="CHEBI:16526"/>
        <dbReference type="ChEBI" id="CHEBI:58563"/>
        <dbReference type="ChEBI" id="CHEBI:58675"/>
        <dbReference type="EC" id="4.1.1.81"/>
    </reaction>
</comment>
<dbReference type="Proteomes" id="UP000010866">
    <property type="component" value="Chromosome"/>
</dbReference>
<dbReference type="InterPro" id="IPR015424">
    <property type="entry name" value="PyrdxlP-dep_Trfase"/>
</dbReference>
<name>L0KYH8_METHD</name>
<dbReference type="OrthoDB" id="39225at2157"/>